<reference evidence="2" key="2">
    <citation type="journal article" date="2020" name="Nat. Commun.">
        <title>Large-scale genome sequencing of mycorrhizal fungi provides insights into the early evolution of symbiotic traits.</title>
        <authorList>
            <person name="Miyauchi S."/>
            <person name="Kiss E."/>
            <person name="Kuo A."/>
            <person name="Drula E."/>
            <person name="Kohler A."/>
            <person name="Sanchez-Garcia M."/>
            <person name="Morin E."/>
            <person name="Andreopoulos B."/>
            <person name="Barry K.W."/>
            <person name="Bonito G."/>
            <person name="Buee M."/>
            <person name="Carver A."/>
            <person name="Chen C."/>
            <person name="Cichocki N."/>
            <person name="Clum A."/>
            <person name="Culley D."/>
            <person name="Crous P.W."/>
            <person name="Fauchery L."/>
            <person name="Girlanda M."/>
            <person name="Hayes R.D."/>
            <person name="Keri Z."/>
            <person name="LaButti K."/>
            <person name="Lipzen A."/>
            <person name="Lombard V."/>
            <person name="Magnuson J."/>
            <person name="Maillard F."/>
            <person name="Murat C."/>
            <person name="Nolan M."/>
            <person name="Ohm R.A."/>
            <person name="Pangilinan J."/>
            <person name="Pereira M.F."/>
            <person name="Perotto S."/>
            <person name="Peter M."/>
            <person name="Pfister S."/>
            <person name="Riley R."/>
            <person name="Sitrit Y."/>
            <person name="Stielow J.B."/>
            <person name="Szollosi G."/>
            <person name="Zifcakova L."/>
            <person name="Stursova M."/>
            <person name="Spatafora J.W."/>
            <person name="Tedersoo L."/>
            <person name="Vaario L.M."/>
            <person name="Yamada A."/>
            <person name="Yan M."/>
            <person name="Wang P."/>
            <person name="Xu J."/>
            <person name="Bruns T."/>
            <person name="Baldrian P."/>
            <person name="Vilgalys R."/>
            <person name="Dunand C."/>
            <person name="Henrissat B."/>
            <person name="Grigoriev I.V."/>
            <person name="Hibbett D."/>
            <person name="Nagy L.G."/>
            <person name="Martin F.M."/>
        </authorList>
    </citation>
    <scope>NUCLEOTIDE SEQUENCE</scope>
    <source>
        <strain evidence="2">BED1</strain>
    </source>
</reference>
<organism evidence="2 3">
    <name type="scientific">Boletus edulis BED1</name>
    <dbReference type="NCBI Taxonomy" id="1328754"/>
    <lineage>
        <taxon>Eukaryota</taxon>
        <taxon>Fungi</taxon>
        <taxon>Dikarya</taxon>
        <taxon>Basidiomycota</taxon>
        <taxon>Agaricomycotina</taxon>
        <taxon>Agaricomycetes</taxon>
        <taxon>Agaricomycetidae</taxon>
        <taxon>Boletales</taxon>
        <taxon>Boletineae</taxon>
        <taxon>Boletaceae</taxon>
        <taxon>Boletoideae</taxon>
        <taxon>Boletus</taxon>
    </lineage>
</organism>
<feature type="signal peptide" evidence="1">
    <location>
        <begin position="1"/>
        <end position="21"/>
    </location>
</feature>
<protein>
    <submittedName>
        <fullName evidence="2">Uncharacterized protein</fullName>
    </submittedName>
</protein>
<proteinExistence type="predicted"/>
<dbReference type="EMBL" id="WHUW01000004">
    <property type="protein sequence ID" value="KAF8448067.1"/>
    <property type="molecule type" value="Genomic_DNA"/>
</dbReference>
<gene>
    <name evidence="2" type="ORF">L210DRAFT_3527782</name>
</gene>
<name>A0AAD4C5G6_BOLED</name>
<accession>A0AAD4C5G6</accession>
<evidence type="ECO:0000313" key="3">
    <source>
        <dbReference type="Proteomes" id="UP001194468"/>
    </source>
</evidence>
<dbReference type="AlphaFoldDB" id="A0AAD4C5G6"/>
<evidence type="ECO:0000313" key="2">
    <source>
        <dbReference type="EMBL" id="KAF8448067.1"/>
    </source>
</evidence>
<sequence length="92" mass="10853">MWNAPLSQLLMFIMQFQCLLPQLARHLMDAFNRIHYAVDHFEMFTYDPIDFDSRYWQQKEILTPTAESKASFHEPRVSFAFAHSLKSGGRVV</sequence>
<evidence type="ECO:0000256" key="1">
    <source>
        <dbReference type="SAM" id="SignalP"/>
    </source>
</evidence>
<dbReference type="Proteomes" id="UP001194468">
    <property type="component" value="Unassembled WGS sequence"/>
</dbReference>
<comment type="caution">
    <text evidence="2">The sequence shown here is derived from an EMBL/GenBank/DDBJ whole genome shotgun (WGS) entry which is preliminary data.</text>
</comment>
<keyword evidence="1" id="KW-0732">Signal</keyword>
<reference evidence="2" key="1">
    <citation type="submission" date="2019-10" db="EMBL/GenBank/DDBJ databases">
        <authorList>
            <consortium name="DOE Joint Genome Institute"/>
            <person name="Kuo A."/>
            <person name="Miyauchi S."/>
            <person name="Kiss E."/>
            <person name="Drula E."/>
            <person name="Kohler A."/>
            <person name="Sanchez-Garcia M."/>
            <person name="Andreopoulos B."/>
            <person name="Barry K.W."/>
            <person name="Bonito G."/>
            <person name="Buee M."/>
            <person name="Carver A."/>
            <person name="Chen C."/>
            <person name="Cichocki N."/>
            <person name="Clum A."/>
            <person name="Culley D."/>
            <person name="Crous P.W."/>
            <person name="Fauchery L."/>
            <person name="Girlanda M."/>
            <person name="Hayes R."/>
            <person name="Keri Z."/>
            <person name="LaButti K."/>
            <person name="Lipzen A."/>
            <person name="Lombard V."/>
            <person name="Magnuson J."/>
            <person name="Maillard F."/>
            <person name="Morin E."/>
            <person name="Murat C."/>
            <person name="Nolan M."/>
            <person name="Ohm R."/>
            <person name="Pangilinan J."/>
            <person name="Pereira M."/>
            <person name="Perotto S."/>
            <person name="Peter M."/>
            <person name="Riley R."/>
            <person name="Sitrit Y."/>
            <person name="Stielow B."/>
            <person name="Szollosi G."/>
            <person name="Zifcakova L."/>
            <person name="Stursova M."/>
            <person name="Spatafora J.W."/>
            <person name="Tedersoo L."/>
            <person name="Vaario L.-M."/>
            <person name="Yamada A."/>
            <person name="Yan M."/>
            <person name="Wang P."/>
            <person name="Xu J."/>
            <person name="Bruns T."/>
            <person name="Baldrian P."/>
            <person name="Vilgalys R."/>
            <person name="Henrissat B."/>
            <person name="Grigoriev I.V."/>
            <person name="Hibbett D."/>
            <person name="Nagy L.G."/>
            <person name="Martin F.M."/>
        </authorList>
    </citation>
    <scope>NUCLEOTIDE SEQUENCE</scope>
    <source>
        <strain evidence="2">BED1</strain>
    </source>
</reference>
<keyword evidence="3" id="KW-1185">Reference proteome</keyword>
<feature type="chain" id="PRO_5042145757" evidence="1">
    <location>
        <begin position="22"/>
        <end position="92"/>
    </location>
</feature>